<dbReference type="EMBL" id="JBHRTI010000010">
    <property type="protein sequence ID" value="MFC3149025.1"/>
    <property type="molecule type" value="Genomic_DNA"/>
</dbReference>
<keyword evidence="4" id="KW-1185">Reference proteome</keyword>
<comment type="caution">
    <text evidence="3">The sequence shown here is derived from an EMBL/GenBank/DDBJ whole genome shotgun (WGS) entry which is preliminary data.</text>
</comment>
<sequence length="184" mass="19886">MSANPPVGQEKRGSGFLKGFIIFLLVLVLLGAAYFAVVLNWNYSDGERAGWVQKFSRKGWVCKTWEGELALVTMPGAVPEKFNFTVWDDAVAQDINRLMGKRVNLHYEQKVGLPGSCFGETRYYVTKVTAVDEFNLAPGVVVPQLPVPAVPAPAQPAAPQPAPQAVPQPSQAPTAPATQPPATR</sequence>
<dbReference type="RefSeq" id="WP_377305459.1">
    <property type="nucleotide sequence ID" value="NZ_CP180191.1"/>
</dbReference>
<evidence type="ECO:0000313" key="4">
    <source>
        <dbReference type="Proteomes" id="UP001595556"/>
    </source>
</evidence>
<dbReference type="Proteomes" id="UP001595556">
    <property type="component" value="Unassembled WGS sequence"/>
</dbReference>
<keyword evidence="2" id="KW-0472">Membrane</keyword>
<name>A0ABV7H5J5_9BURK</name>
<reference evidence="4" key="1">
    <citation type="journal article" date="2019" name="Int. J. Syst. Evol. Microbiol.">
        <title>The Global Catalogue of Microorganisms (GCM) 10K type strain sequencing project: providing services to taxonomists for standard genome sequencing and annotation.</title>
        <authorList>
            <consortium name="The Broad Institute Genomics Platform"/>
            <consortium name="The Broad Institute Genome Sequencing Center for Infectious Disease"/>
            <person name="Wu L."/>
            <person name="Ma J."/>
        </authorList>
    </citation>
    <scope>NUCLEOTIDE SEQUENCE [LARGE SCALE GENOMIC DNA]</scope>
    <source>
        <strain evidence="4">KCTC 52168</strain>
    </source>
</reference>
<feature type="compositionally biased region" description="Pro residues" evidence="1">
    <location>
        <begin position="148"/>
        <end position="166"/>
    </location>
</feature>
<evidence type="ECO:0000256" key="1">
    <source>
        <dbReference type="SAM" id="MobiDB-lite"/>
    </source>
</evidence>
<evidence type="ECO:0000313" key="3">
    <source>
        <dbReference type="EMBL" id="MFC3149025.1"/>
    </source>
</evidence>
<gene>
    <name evidence="3" type="ORF">ACFOEN_15470</name>
</gene>
<proteinExistence type="predicted"/>
<feature type="compositionally biased region" description="Low complexity" evidence="1">
    <location>
        <begin position="167"/>
        <end position="184"/>
    </location>
</feature>
<keyword evidence="2" id="KW-1133">Transmembrane helix</keyword>
<accession>A0ABV7H5J5</accession>
<evidence type="ECO:0000256" key="2">
    <source>
        <dbReference type="SAM" id="Phobius"/>
    </source>
</evidence>
<protein>
    <recommendedName>
        <fullName evidence="5">6-phosphogluconate dehydrogenase</fullName>
    </recommendedName>
</protein>
<feature type="region of interest" description="Disordered" evidence="1">
    <location>
        <begin position="148"/>
        <end position="184"/>
    </location>
</feature>
<organism evidence="3 4">
    <name type="scientific">Piscinibacterium candidicorallinum</name>
    <dbReference type="NCBI Taxonomy" id="1793872"/>
    <lineage>
        <taxon>Bacteria</taxon>
        <taxon>Pseudomonadati</taxon>
        <taxon>Pseudomonadota</taxon>
        <taxon>Betaproteobacteria</taxon>
        <taxon>Burkholderiales</taxon>
        <taxon>Piscinibacterium</taxon>
    </lineage>
</organism>
<feature type="transmembrane region" description="Helical" evidence="2">
    <location>
        <begin position="20"/>
        <end position="41"/>
    </location>
</feature>
<keyword evidence="2" id="KW-0812">Transmembrane</keyword>
<evidence type="ECO:0008006" key="5">
    <source>
        <dbReference type="Google" id="ProtNLM"/>
    </source>
</evidence>